<feature type="compositionally biased region" description="Polar residues" evidence="1">
    <location>
        <begin position="279"/>
        <end position="289"/>
    </location>
</feature>
<keyword evidence="2" id="KW-0472">Membrane</keyword>
<proteinExistence type="predicted"/>
<feature type="transmembrane region" description="Helical" evidence="2">
    <location>
        <begin position="196"/>
        <end position="219"/>
    </location>
</feature>
<feature type="compositionally biased region" description="Polar residues" evidence="1">
    <location>
        <begin position="304"/>
        <end position="317"/>
    </location>
</feature>
<keyword evidence="2" id="KW-0812">Transmembrane</keyword>
<evidence type="ECO:0000313" key="3">
    <source>
        <dbReference type="EMBL" id="JAP88853.1"/>
    </source>
</evidence>
<protein>
    <recommendedName>
        <fullName evidence="4">Transmembrane protein</fullName>
    </recommendedName>
</protein>
<reference evidence="3" key="1">
    <citation type="submission" date="2015-07" db="EMBL/GenBank/DDBJ databases">
        <title>Adaptation to a free-living lifestyle via gene acquisitions in the diplomonad Trepomonas sp. PC1.</title>
        <authorList>
            <person name="Xu F."/>
            <person name="Jerlstrom-Hultqvist J."/>
            <person name="Kolisko M."/>
            <person name="Simpson A.G.B."/>
            <person name="Roger A.J."/>
            <person name="Svard S.G."/>
            <person name="Andersson J.O."/>
        </authorList>
    </citation>
    <scope>NUCLEOTIDE SEQUENCE</scope>
    <source>
        <strain evidence="3">PC1</strain>
    </source>
</reference>
<evidence type="ECO:0008006" key="4">
    <source>
        <dbReference type="Google" id="ProtNLM"/>
    </source>
</evidence>
<feature type="non-terminal residue" evidence="3">
    <location>
        <position position="331"/>
    </location>
</feature>
<organism evidence="3">
    <name type="scientific">Trepomonas sp. PC1</name>
    <dbReference type="NCBI Taxonomy" id="1076344"/>
    <lineage>
        <taxon>Eukaryota</taxon>
        <taxon>Metamonada</taxon>
        <taxon>Diplomonadida</taxon>
        <taxon>Hexamitidae</taxon>
        <taxon>Hexamitinae</taxon>
        <taxon>Trepomonas</taxon>
    </lineage>
</organism>
<name>A0A146JWA0_9EUKA</name>
<feature type="transmembrane region" description="Helical" evidence="2">
    <location>
        <begin position="81"/>
        <end position="99"/>
    </location>
</feature>
<feature type="transmembrane region" description="Helical" evidence="2">
    <location>
        <begin position="126"/>
        <end position="151"/>
    </location>
</feature>
<keyword evidence="2" id="KW-1133">Transmembrane helix</keyword>
<evidence type="ECO:0000256" key="1">
    <source>
        <dbReference type="SAM" id="MobiDB-lite"/>
    </source>
</evidence>
<feature type="non-terminal residue" evidence="3">
    <location>
        <position position="1"/>
    </location>
</feature>
<feature type="transmembrane region" description="Helical" evidence="2">
    <location>
        <begin position="163"/>
        <end position="184"/>
    </location>
</feature>
<dbReference type="EMBL" id="GDID01007753">
    <property type="protein sequence ID" value="JAP88853.1"/>
    <property type="molecule type" value="Transcribed_RNA"/>
</dbReference>
<gene>
    <name evidence="3" type="ORF">TPC1_31652</name>
</gene>
<sequence length="331" mass="37086">GSLNIILLVFICLAILFCIANTIQNIIYTIKIQQKRARMMFTICSLQQLGIILQIIGLIGFAYSPLFSPNCYLEYQLVDNIISVSGRFLNVSSFLMHLNKFNTIIKPEKKVCIPGVWVCKKKMQNLILIQLLMSIPFFIAIGFSVAAFIVIESSGLFQGICYSVTQGFCIIYTIYIVVSLVQLLKNKINKQLKVTIFLYGLVMLCFIILDELYITLLIVDFLGLAINSVVLKAIKDVGIYTKLSCSIIQAVLGFVNSRQQFKIVQDATLKPHQPKALSRSPSRQFSKVNKPQKPLLMIKGGQSPKPNSQKPQLNVKSGQKQLVLKVARQTG</sequence>
<feature type="transmembrane region" description="Helical" evidence="2">
    <location>
        <begin position="6"/>
        <end position="28"/>
    </location>
</feature>
<accession>A0A146JWA0</accession>
<feature type="transmembrane region" description="Helical" evidence="2">
    <location>
        <begin position="40"/>
        <end position="61"/>
    </location>
</feature>
<evidence type="ECO:0000256" key="2">
    <source>
        <dbReference type="SAM" id="Phobius"/>
    </source>
</evidence>
<dbReference type="AlphaFoldDB" id="A0A146JWA0"/>
<feature type="region of interest" description="Disordered" evidence="1">
    <location>
        <begin position="273"/>
        <end position="317"/>
    </location>
</feature>